<dbReference type="RefSeq" id="WP_231326809.1">
    <property type="nucleotide sequence ID" value="NZ_CP088156.1"/>
</dbReference>
<evidence type="ECO:0000313" key="2">
    <source>
        <dbReference type="EMBL" id="UFZ07357.1"/>
    </source>
</evidence>
<feature type="transmembrane region" description="Helical" evidence="1">
    <location>
        <begin position="65"/>
        <end position="85"/>
    </location>
</feature>
<dbReference type="Proteomes" id="UP001431010">
    <property type="component" value="Chromosome"/>
</dbReference>
<accession>A0ABY3RKM8</accession>
<evidence type="ECO:0008006" key="4">
    <source>
        <dbReference type="Google" id="ProtNLM"/>
    </source>
</evidence>
<sequence>MDLNPPDGSRITISGGGVHPIIRIPQAGSPTRYFGGLFLLFWLGGWAVGWTSAWSKITSGQGSAFLVFWLGAWTIGGIFAAATGYRSFRPTVPETLALSRSSLSYDSGVAPFEFNNGEQGRSKGVRDGFRTLFPKRIRIELTQRQLQSLRLRETDSGNRLTVDAGAERLDLARGASEIEREWLAHYLARRYGLSQITAPAAET</sequence>
<organism evidence="2 3">
    <name type="scientific">Bradyrhizobium ontarionense</name>
    <dbReference type="NCBI Taxonomy" id="2898149"/>
    <lineage>
        <taxon>Bacteria</taxon>
        <taxon>Pseudomonadati</taxon>
        <taxon>Pseudomonadota</taxon>
        <taxon>Alphaproteobacteria</taxon>
        <taxon>Hyphomicrobiales</taxon>
        <taxon>Nitrobacteraceae</taxon>
        <taxon>Bradyrhizobium</taxon>
    </lineage>
</organism>
<keyword evidence="1" id="KW-0472">Membrane</keyword>
<keyword evidence="1" id="KW-0812">Transmembrane</keyword>
<dbReference type="EMBL" id="CP088156">
    <property type="protein sequence ID" value="UFZ07357.1"/>
    <property type="molecule type" value="Genomic_DNA"/>
</dbReference>
<keyword evidence="3" id="KW-1185">Reference proteome</keyword>
<gene>
    <name evidence="2" type="ORF">LQG66_14050</name>
</gene>
<reference evidence="2" key="1">
    <citation type="journal article" date="2024" name="Antonie Van Leeuwenhoek">
        <title>Bradyrhizobium ontarionense sp. nov., a novel bacterial symbiont isolated from Aeschynomene indica (Indian jointvetch), harbours photosynthesis, nitrogen fixation and nitrous oxide (N2O) reductase genes.</title>
        <authorList>
            <person name="Bromfield E.S.P."/>
            <person name="Cloutier S."/>
        </authorList>
    </citation>
    <scope>NUCLEOTIDE SEQUENCE</scope>
    <source>
        <strain evidence="2">A19</strain>
    </source>
</reference>
<keyword evidence="1" id="KW-1133">Transmembrane helix</keyword>
<protein>
    <recommendedName>
        <fullName evidence="4">DUF2244 domain-containing protein</fullName>
    </recommendedName>
</protein>
<proteinExistence type="predicted"/>
<feature type="transmembrane region" description="Helical" evidence="1">
    <location>
        <begin position="33"/>
        <end position="53"/>
    </location>
</feature>
<evidence type="ECO:0000313" key="3">
    <source>
        <dbReference type="Proteomes" id="UP001431010"/>
    </source>
</evidence>
<evidence type="ECO:0000256" key="1">
    <source>
        <dbReference type="SAM" id="Phobius"/>
    </source>
</evidence>
<name>A0ABY3RKM8_9BRAD</name>